<dbReference type="OrthoDB" id="5652644at2"/>
<dbReference type="EMBL" id="UGGT01000001">
    <property type="protein sequence ID" value="STO20548.1"/>
    <property type="molecule type" value="Genomic_DNA"/>
</dbReference>
<gene>
    <name evidence="1" type="ORF">NCTC11370_00606</name>
</gene>
<evidence type="ECO:0000313" key="2">
    <source>
        <dbReference type="Proteomes" id="UP000254554"/>
    </source>
</evidence>
<sequence>MANIKFNQTNETKTKIMNRLGQLGLQPDARMMQTLEENINHLNRLTSLFNALKKANIALDDRLHGIIASNVTIASYVVNLLGLLHEKGIDAAIIPLELLFKAAKSETTVGHGMRKLATSNSLDAGTVNLLLSYPEQSYLLADLIINFQEHAYPTEKIVEKLTKFSEKNMNTAIELLTLLLKHNLYYFECLDILLGQQEYLSKIYEGAKKLVVENIITSAYFTVIEKNPKNANVVANLILLLHNVSLIDYKKTEDLLIVSKLGVGAFHFLMHLQQSGLLNAENYKKVCDHNSILNHTEVIECLSSLPLFVTLEEEELKEMLDLINKKPSSQADRLDFIDLIQKYVLTNKPHL</sequence>
<name>A0A377G878_9GAMM</name>
<protein>
    <submittedName>
        <fullName evidence="1">Uncharacterized protein</fullName>
    </submittedName>
</protein>
<evidence type="ECO:0000313" key="1">
    <source>
        <dbReference type="EMBL" id="STO20548.1"/>
    </source>
</evidence>
<dbReference type="GeneID" id="93292766"/>
<accession>A0A377G878</accession>
<dbReference type="Proteomes" id="UP000254554">
    <property type="component" value="Unassembled WGS sequence"/>
</dbReference>
<reference evidence="1 2" key="1">
    <citation type="submission" date="2018-06" db="EMBL/GenBank/DDBJ databases">
        <authorList>
            <consortium name="Pathogen Informatics"/>
            <person name="Doyle S."/>
        </authorList>
    </citation>
    <scope>NUCLEOTIDE SEQUENCE [LARGE SCALE GENOMIC DNA]</scope>
    <source>
        <strain evidence="1 2">NCTC11370</strain>
    </source>
</reference>
<dbReference type="RefSeq" id="WP_019349918.1">
    <property type="nucleotide sequence ID" value="NZ_UGGT01000001.1"/>
</dbReference>
<proteinExistence type="predicted"/>
<dbReference type="AlphaFoldDB" id="A0A377G878"/>
<keyword evidence="2" id="KW-1185">Reference proteome</keyword>
<organism evidence="1 2">
    <name type="scientific">Fluoribacter dumoffii</name>
    <dbReference type="NCBI Taxonomy" id="463"/>
    <lineage>
        <taxon>Bacteria</taxon>
        <taxon>Pseudomonadati</taxon>
        <taxon>Pseudomonadota</taxon>
        <taxon>Gammaproteobacteria</taxon>
        <taxon>Legionellales</taxon>
        <taxon>Legionellaceae</taxon>
        <taxon>Fluoribacter</taxon>
    </lineage>
</organism>